<accession>A0ABW1J7E3</accession>
<gene>
    <name evidence="2" type="ORF">ACFQE5_20075</name>
</gene>
<dbReference type="SUPFAM" id="SSF46785">
    <property type="entry name" value="Winged helix' DNA-binding domain"/>
    <property type="match status" value="1"/>
</dbReference>
<dbReference type="EMBL" id="JBHSQW010000041">
    <property type="protein sequence ID" value="MFC5996507.1"/>
    <property type="molecule type" value="Genomic_DNA"/>
</dbReference>
<sequence>MSAGPMSADLGPRPAHPTDRPPALSAARRTVLGALDGQPEPVSLAALAAVTGLHANTLREHLGALTEAGLVRRERAAASGRGRPAWLYSAVSGKELPTGVSEYAGLASALAEAIERTSDSPRDGVVAAVAAGRTWGRQLATDTPLDPARPGHAGARRQVVRLLDQLGFAPRPDARDAIVKLTRCPLLEAAHRHPEIVCGVHLGIIRGALDVYGGDTDRVELLAFHEPGACRLDLMAPRAEGSENRP</sequence>
<reference evidence="3" key="1">
    <citation type="journal article" date="2019" name="Int. J. Syst. Evol. Microbiol.">
        <title>The Global Catalogue of Microorganisms (GCM) 10K type strain sequencing project: providing services to taxonomists for standard genome sequencing and annotation.</title>
        <authorList>
            <consortium name="The Broad Institute Genomics Platform"/>
            <consortium name="The Broad Institute Genome Sequencing Center for Infectious Disease"/>
            <person name="Wu L."/>
            <person name="Ma J."/>
        </authorList>
    </citation>
    <scope>NUCLEOTIDE SEQUENCE [LARGE SCALE GENOMIC DNA]</scope>
    <source>
        <strain evidence="3">CCM 8391</strain>
    </source>
</reference>
<name>A0ABW1J7E3_9PSEU</name>
<evidence type="ECO:0000256" key="1">
    <source>
        <dbReference type="SAM" id="MobiDB-lite"/>
    </source>
</evidence>
<proteinExistence type="predicted"/>
<feature type="region of interest" description="Disordered" evidence="1">
    <location>
        <begin position="1"/>
        <end position="23"/>
    </location>
</feature>
<dbReference type="InterPro" id="IPR036388">
    <property type="entry name" value="WH-like_DNA-bd_sf"/>
</dbReference>
<evidence type="ECO:0000313" key="3">
    <source>
        <dbReference type="Proteomes" id="UP001596302"/>
    </source>
</evidence>
<dbReference type="Proteomes" id="UP001596302">
    <property type="component" value="Unassembled WGS sequence"/>
</dbReference>
<evidence type="ECO:0000313" key="2">
    <source>
        <dbReference type="EMBL" id="MFC5996507.1"/>
    </source>
</evidence>
<organism evidence="2 3">
    <name type="scientific">Pseudonocardia hispaniensis</name>
    <dbReference type="NCBI Taxonomy" id="904933"/>
    <lineage>
        <taxon>Bacteria</taxon>
        <taxon>Bacillati</taxon>
        <taxon>Actinomycetota</taxon>
        <taxon>Actinomycetes</taxon>
        <taxon>Pseudonocardiales</taxon>
        <taxon>Pseudonocardiaceae</taxon>
        <taxon>Pseudonocardia</taxon>
    </lineage>
</organism>
<comment type="caution">
    <text evidence="2">The sequence shown here is derived from an EMBL/GenBank/DDBJ whole genome shotgun (WGS) entry which is preliminary data.</text>
</comment>
<protein>
    <submittedName>
        <fullName evidence="2">Helix-turn-helix transcriptional regulator</fullName>
    </submittedName>
</protein>
<dbReference type="Pfam" id="PF12840">
    <property type="entry name" value="HTH_20"/>
    <property type="match status" value="1"/>
</dbReference>
<dbReference type="InterPro" id="IPR036390">
    <property type="entry name" value="WH_DNA-bd_sf"/>
</dbReference>
<keyword evidence="3" id="KW-1185">Reference proteome</keyword>
<dbReference type="RefSeq" id="WP_379587223.1">
    <property type="nucleotide sequence ID" value="NZ_JBHSQW010000041.1"/>
</dbReference>
<dbReference type="Gene3D" id="1.10.10.10">
    <property type="entry name" value="Winged helix-like DNA-binding domain superfamily/Winged helix DNA-binding domain"/>
    <property type="match status" value="1"/>
</dbReference>